<protein>
    <recommendedName>
        <fullName evidence="5">adenine phosphoribosyltransferase</fullName>
        <ecNumber evidence="5">2.4.2.7</ecNumber>
    </recommendedName>
</protein>
<evidence type="ECO:0000256" key="6">
    <source>
        <dbReference type="ARBA" id="ARBA00022490"/>
    </source>
</evidence>
<organism evidence="11">
    <name type="scientific">marine metagenome</name>
    <dbReference type="NCBI Taxonomy" id="408172"/>
    <lineage>
        <taxon>unclassified sequences</taxon>
        <taxon>metagenomes</taxon>
        <taxon>ecological metagenomes</taxon>
    </lineage>
</organism>
<keyword evidence="6" id="KW-0963">Cytoplasm</keyword>
<evidence type="ECO:0000256" key="9">
    <source>
        <dbReference type="ARBA" id="ARBA00022726"/>
    </source>
</evidence>
<evidence type="ECO:0000256" key="3">
    <source>
        <dbReference type="ARBA" id="ARBA00004659"/>
    </source>
</evidence>
<dbReference type="PANTHER" id="PTHR32315">
    <property type="entry name" value="ADENINE PHOSPHORIBOSYLTRANSFERASE"/>
    <property type="match status" value="1"/>
</dbReference>
<dbReference type="NCBIfam" id="NF002636">
    <property type="entry name" value="PRK02304.1-5"/>
    <property type="match status" value="1"/>
</dbReference>
<dbReference type="GO" id="GO:0016208">
    <property type="term" value="F:AMP binding"/>
    <property type="evidence" value="ECO:0007669"/>
    <property type="project" value="TreeGrafter"/>
</dbReference>
<dbReference type="Pfam" id="PF00156">
    <property type="entry name" value="Pribosyltran"/>
    <property type="match status" value="1"/>
</dbReference>
<dbReference type="InterPro" id="IPR000836">
    <property type="entry name" value="PRTase_dom"/>
</dbReference>
<dbReference type="SUPFAM" id="SSF53271">
    <property type="entry name" value="PRTase-like"/>
    <property type="match status" value="1"/>
</dbReference>
<dbReference type="GO" id="GO:0006168">
    <property type="term" value="P:adenine salvage"/>
    <property type="evidence" value="ECO:0007669"/>
    <property type="project" value="TreeGrafter"/>
</dbReference>
<comment type="subcellular location">
    <subcellularLocation>
        <location evidence="2">Cytoplasm</location>
    </subcellularLocation>
</comment>
<proteinExistence type="inferred from homology"/>
<comment type="catalytic activity">
    <reaction evidence="1">
        <text>AMP + diphosphate = 5-phospho-alpha-D-ribose 1-diphosphate + adenine</text>
        <dbReference type="Rhea" id="RHEA:16609"/>
        <dbReference type="ChEBI" id="CHEBI:16708"/>
        <dbReference type="ChEBI" id="CHEBI:33019"/>
        <dbReference type="ChEBI" id="CHEBI:58017"/>
        <dbReference type="ChEBI" id="CHEBI:456215"/>
        <dbReference type="EC" id="2.4.2.7"/>
    </reaction>
</comment>
<dbReference type="EMBL" id="UINC01000410">
    <property type="protein sequence ID" value="SUZ54822.1"/>
    <property type="molecule type" value="Genomic_DNA"/>
</dbReference>
<dbReference type="GO" id="GO:0005737">
    <property type="term" value="C:cytoplasm"/>
    <property type="evidence" value="ECO:0007669"/>
    <property type="project" value="UniProtKB-SubCell"/>
</dbReference>
<dbReference type="GO" id="GO:0044209">
    <property type="term" value="P:AMP salvage"/>
    <property type="evidence" value="ECO:0007669"/>
    <property type="project" value="TreeGrafter"/>
</dbReference>
<dbReference type="AlphaFoldDB" id="A0A381NJM6"/>
<dbReference type="Gene3D" id="3.40.50.2020">
    <property type="match status" value="1"/>
</dbReference>
<evidence type="ECO:0000256" key="5">
    <source>
        <dbReference type="ARBA" id="ARBA00011893"/>
    </source>
</evidence>
<dbReference type="GO" id="GO:0002055">
    <property type="term" value="F:adenine binding"/>
    <property type="evidence" value="ECO:0007669"/>
    <property type="project" value="TreeGrafter"/>
</dbReference>
<evidence type="ECO:0000313" key="11">
    <source>
        <dbReference type="EMBL" id="SUZ54822.1"/>
    </source>
</evidence>
<evidence type="ECO:0000256" key="4">
    <source>
        <dbReference type="ARBA" id="ARBA00008391"/>
    </source>
</evidence>
<evidence type="ECO:0000256" key="1">
    <source>
        <dbReference type="ARBA" id="ARBA00000868"/>
    </source>
</evidence>
<keyword evidence="9" id="KW-0660">Purine salvage</keyword>
<dbReference type="GO" id="GO:0003999">
    <property type="term" value="F:adenine phosphoribosyltransferase activity"/>
    <property type="evidence" value="ECO:0007669"/>
    <property type="project" value="UniProtKB-EC"/>
</dbReference>
<dbReference type="GO" id="GO:0006166">
    <property type="term" value="P:purine ribonucleoside salvage"/>
    <property type="evidence" value="ECO:0007669"/>
    <property type="project" value="UniProtKB-KW"/>
</dbReference>
<accession>A0A381NJM6</accession>
<dbReference type="CDD" id="cd06223">
    <property type="entry name" value="PRTases_typeI"/>
    <property type="match status" value="1"/>
</dbReference>
<evidence type="ECO:0000256" key="2">
    <source>
        <dbReference type="ARBA" id="ARBA00004496"/>
    </source>
</evidence>
<dbReference type="EC" id="2.4.2.7" evidence="5"/>
<gene>
    <name evidence="11" type="ORF">METZ01_LOCUS7676</name>
</gene>
<comment type="pathway">
    <text evidence="3">Purine metabolism; AMP biosynthesis via salvage pathway; AMP from adenine: step 1/1.</text>
</comment>
<dbReference type="InterPro" id="IPR029057">
    <property type="entry name" value="PRTase-like"/>
</dbReference>
<evidence type="ECO:0000256" key="8">
    <source>
        <dbReference type="ARBA" id="ARBA00022679"/>
    </source>
</evidence>
<keyword evidence="7" id="KW-0328">Glycosyltransferase</keyword>
<name>A0A381NJM6_9ZZZZ</name>
<dbReference type="InterPro" id="IPR050054">
    <property type="entry name" value="UPRTase/APRTase"/>
</dbReference>
<sequence length="167" mass="18823">MDINYTKQQIKYYQDFPIKGVEYIDLNPIYKNPKARNILVADCIRLIKNIEFDYLALIESRGFLIGSILADKLEKGIILLRSKKDRLPGKIFTVKHKLEYGEAIMQAQEGTGKVLIFDDVLATGGTANGAFKVLNKAGYTPVFSLFLAELSQFKTICDTPHKSSMIL</sequence>
<evidence type="ECO:0000259" key="10">
    <source>
        <dbReference type="Pfam" id="PF00156"/>
    </source>
</evidence>
<evidence type="ECO:0000256" key="7">
    <source>
        <dbReference type="ARBA" id="ARBA00022676"/>
    </source>
</evidence>
<comment type="similarity">
    <text evidence="4">Belongs to the purine/pyrimidine phosphoribosyltransferase family.</text>
</comment>
<feature type="domain" description="Phosphoribosyltransferase" evidence="10">
    <location>
        <begin position="39"/>
        <end position="139"/>
    </location>
</feature>
<keyword evidence="8" id="KW-0808">Transferase</keyword>
<reference evidence="11" key="1">
    <citation type="submission" date="2018-05" db="EMBL/GenBank/DDBJ databases">
        <authorList>
            <person name="Lanie J.A."/>
            <person name="Ng W.-L."/>
            <person name="Kazmierczak K.M."/>
            <person name="Andrzejewski T.M."/>
            <person name="Davidsen T.M."/>
            <person name="Wayne K.J."/>
            <person name="Tettelin H."/>
            <person name="Glass J.I."/>
            <person name="Rusch D."/>
            <person name="Podicherti R."/>
            <person name="Tsui H.-C.T."/>
            <person name="Winkler M.E."/>
        </authorList>
    </citation>
    <scope>NUCLEOTIDE SEQUENCE</scope>
</reference>
<dbReference type="PANTHER" id="PTHR32315:SF3">
    <property type="entry name" value="ADENINE PHOSPHORIBOSYLTRANSFERASE"/>
    <property type="match status" value="1"/>
</dbReference>